<dbReference type="SUPFAM" id="SSF47459">
    <property type="entry name" value="HLH, helix-loop-helix DNA-binding domain"/>
    <property type="match status" value="1"/>
</dbReference>
<dbReference type="PRINTS" id="PR00044">
    <property type="entry name" value="LEUZIPPRMYC"/>
</dbReference>
<dbReference type="FunCoup" id="G3U3U5">
    <property type="interactions" value="417"/>
</dbReference>
<dbReference type="Pfam" id="PF01056">
    <property type="entry name" value="Myc_N"/>
    <property type="match status" value="2"/>
</dbReference>
<reference evidence="4" key="2">
    <citation type="submission" date="2025-08" db="UniProtKB">
        <authorList>
            <consortium name="Ensembl"/>
        </authorList>
    </citation>
    <scope>IDENTIFICATION</scope>
    <source>
        <strain evidence="4">Isolate ISIS603380</strain>
    </source>
</reference>
<dbReference type="PIRSF" id="PIRSF001705">
    <property type="entry name" value="Myc_protein"/>
    <property type="match status" value="1"/>
</dbReference>
<dbReference type="eggNOG" id="ENOG502QWSU">
    <property type="taxonomic scope" value="Eukaryota"/>
</dbReference>
<evidence type="ECO:0000256" key="2">
    <source>
        <dbReference type="SAM" id="MobiDB-lite"/>
    </source>
</evidence>
<sequence>PGQHVPSSLSQRADMDFDSFQHYFYDYDCGEDFYRSTAPSEDIWKKFELVPSPPTSPPWGLGPGAGDPTPGIGLLDPWPGGGAGDEAEYRGQSKGWGRNYASIIRRDCMWSGFSARERLERAVSDRLAIGAPRGNTPKAPTAPDCAPSLEAGNPAPAAQCPLGEPKTQACSGSESPSDSAEAASVAPSSVCLTRTLIFSLRCHLPEKPEVERCPSSLPIHLRASVAPCSSPLVEVQASLRAGSAASCAPAQPLRLMGNTGEDTLKEELDTCYSEKENEGEEIDVVTVEKRQSLGVRQPVTITVRADPLDPCMKHFHISIHQQQHNYAARFPPESCSQEGAPEREPQEKEDEEEEIVSPPPVESEAPQSCHPRPVSFDTEDVTKRKNHNFLERKRRNDLRSRFLALRDQVPTLASCSKAPKVVILSKALEYLQTLVGAEKRMATEKRQLRCQQQQLQKRIAYLSGY</sequence>
<dbReference type="FunFam" id="4.10.280.10:FF:000019">
    <property type="entry name" value="Myc proto-oncogene protein"/>
    <property type="match status" value="1"/>
</dbReference>
<dbReference type="GeneTree" id="ENSGT00940000158613"/>
<dbReference type="SMART" id="SM00353">
    <property type="entry name" value="HLH"/>
    <property type="match status" value="1"/>
</dbReference>
<evidence type="ECO:0000313" key="5">
    <source>
        <dbReference type="Proteomes" id="UP000007646"/>
    </source>
</evidence>
<dbReference type="Ensembl" id="ENSLAFT00000032923.1">
    <property type="protein sequence ID" value="ENSLAFP00000022503.1"/>
    <property type="gene ID" value="ENSLAFG00000001935.3"/>
</dbReference>
<feature type="region of interest" description="Disordered" evidence="2">
    <location>
        <begin position="130"/>
        <end position="184"/>
    </location>
</feature>
<dbReference type="InterPro" id="IPR036638">
    <property type="entry name" value="HLH_DNA-bd_sf"/>
</dbReference>
<feature type="domain" description="BHLH" evidence="3">
    <location>
        <begin position="382"/>
        <end position="434"/>
    </location>
</feature>
<dbReference type="GO" id="GO:0003677">
    <property type="term" value="F:DNA binding"/>
    <property type="evidence" value="ECO:0007669"/>
    <property type="project" value="UniProtKB-KW"/>
</dbReference>
<dbReference type="Gene3D" id="4.10.280.10">
    <property type="entry name" value="Helix-loop-helix DNA-binding domain"/>
    <property type="match status" value="1"/>
</dbReference>
<dbReference type="AlphaFoldDB" id="G3U3U5"/>
<organism evidence="4 5">
    <name type="scientific">Loxodonta africana</name>
    <name type="common">African elephant</name>
    <dbReference type="NCBI Taxonomy" id="9785"/>
    <lineage>
        <taxon>Eukaryota</taxon>
        <taxon>Metazoa</taxon>
        <taxon>Chordata</taxon>
        <taxon>Craniata</taxon>
        <taxon>Vertebrata</taxon>
        <taxon>Euteleostomi</taxon>
        <taxon>Mammalia</taxon>
        <taxon>Eutheria</taxon>
        <taxon>Afrotheria</taxon>
        <taxon>Proboscidea</taxon>
        <taxon>Elephantidae</taxon>
        <taxon>Loxodonta</taxon>
    </lineage>
</organism>
<dbReference type="CDD" id="cd11457">
    <property type="entry name" value="bHLHzip_L-Myc"/>
    <property type="match status" value="1"/>
</dbReference>
<keyword evidence="5" id="KW-1185">Reference proteome</keyword>
<accession>G3U3U5</accession>
<dbReference type="GO" id="GO:0003700">
    <property type="term" value="F:DNA-binding transcription factor activity"/>
    <property type="evidence" value="ECO:0007669"/>
    <property type="project" value="InterPro"/>
</dbReference>
<dbReference type="PANTHER" id="PTHR45851">
    <property type="entry name" value="MYC PROTO-ONCOGENE"/>
    <property type="match status" value="1"/>
</dbReference>
<dbReference type="InterPro" id="IPR012682">
    <property type="entry name" value="Tscrpt_reg_Myc_N"/>
</dbReference>
<dbReference type="GO" id="GO:0046983">
    <property type="term" value="F:protein dimerization activity"/>
    <property type="evidence" value="ECO:0007669"/>
    <property type="project" value="InterPro"/>
</dbReference>
<evidence type="ECO:0000256" key="1">
    <source>
        <dbReference type="ARBA" id="ARBA00023125"/>
    </source>
</evidence>
<proteinExistence type="predicted"/>
<dbReference type="InParanoid" id="G3U3U5"/>
<dbReference type="InterPro" id="IPR011598">
    <property type="entry name" value="bHLH_dom"/>
</dbReference>
<dbReference type="PROSITE" id="PS50888">
    <property type="entry name" value="BHLH"/>
    <property type="match status" value="1"/>
</dbReference>
<dbReference type="Pfam" id="PF00010">
    <property type="entry name" value="HLH"/>
    <property type="match status" value="1"/>
</dbReference>
<reference evidence="4" key="3">
    <citation type="submission" date="2025-09" db="UniProtKB">
        <authorList>
            <consortium name="Ensembl"/>
        </authorList>
    </citation>
    <scope>IDENTIFICATION</scope>
    <source>
        <strain evidence="4">Isolate ISIS603380</strain>
    </source>
</reference>
<dbReference type="InterPro" id="IPR050433">
    <property type="entry name" value="Myc_transcription_factors"/>
</dbReference>
<protein>
    <recommendedName>
        <fullName evidence="3">BHLH domain-containing protein</fullName>
    </recommendedName>
</protein>
<feature type="region of interest" description="Disordered" evidence="2">
    <location>
        <begin position="331"/>
        <end position="376"/>
    </location>
</feature>
<dbReference type="InterPro" id="IPR002418">
    <property type="entry name" value="Tscrpt_reg_Myc"/>
</dbReference>
<evidence type="ECO:0000259" key="3">
    <source>
        <dbReference type="PROSITE" id="PS50888"/>
    </source>
</evidence>
<dbReference type="STRING" id="9785.ENSLAFP00000022503"/>
<keyword evidence="1" id="KW-0238">DNA-binding</keyword>
<name>G3U3U5_LOXAF</name>
<dbReference type="Proteomes" id="UP000007646">
    <property type="component" value="Unassembled WGS sequence"/>
</dbReference>
<evidence type="ECO:0000313" key="4">
    <source>
        <dbReference type="Ensembl" id="ENSLAFP00000022503.1"/>
    </source>
</evidence>
<feature type="compositionally biased region" description="Low complexity" evidence="2">
    <location>
        <begin position="169"/>
        <end position="184"/>
    </location>
</feature>
<dbReference type="OMA" id="CGRNYAS"/>
<reference evidence="4 5" key="1">
    <citation type="submission" date="2009-06" db="EMBL/GenBank/DDBJ databases">
        <title>The Genome Sequence of Loxodonta africana (African elephant).</title>
        <authorList>
            <person name="Di Palma F."/>
            <person name="Heiman D."/>
            <person name="Young S."/>
            <person name="Johnson J."/>
            <person name="Lander E.S."/>
            <person name="Lindblad-Toh K."/>
        </authorList>
    </citation>
    <scope>NUCLEOTIDE SEQUENCE [LARGE SCALE GENOMIC DNA]</scope>
    <source>
        <strain evidence="4 5">Isolate ISIS603380</strain>
    </source>
</reference>